<feature type="region of interest" description="Disordered" evidence="1">
    <location>
        <begin position="100"/>
        <end position="119"/>
    </location>
</feature>
<evidence type="ECO:0000256" key="1">
    <source>
        <dbReference type="SAM" id="MobiDB-lite"/>
    </source>
</evidence>
<dbReference type="EMBL" id="BGZL01000001">
    <property type="protein sequence ID" value="GBP98803.1"/>
    <property type="molecule type" value="Genomic_DNA"/>
</dbReference>
<proteinExistence type="predicted"/>
<sequence>MQRVGAESLEGEGGLGFGAAVGEGFAHQAEVERSCAEQPFQEAEFAECGKEWAVDAAGFALLREGAQSLRGEAAQFGAPGGLCRFERECGHPVPHFLRPGYGAGGGAARRPPKQIIANR</sequence>
<evidence type="ECO:0000313" key="2">
    <source>
        <dbReference type="EMBL" id="GBP98803.1"/>
    </source>
</evidence>
<organism evidence="2 3">
    <name type="scientific">Streptomyces spongiicola</name>
    <dbReference type="NCBI Taxonomy" id="1690221"/>
    <lineage>
        <taxon>Bacteria</taxon>
        <taxon>Bacillati</taxon>
        <taxon>Actinomycetota</taxon>
        <taxon>Actinomycetes</taxon>
        <taxon>Kitasatosporales</taxon>
        <taxon>Streptomycetaceae</taxon>
        <taxon>Streptomyces</taxon>
    </lineage>
</organism>
<accession>A0A388SRQ3</accession>
<evidence type="ECO:0000313" key="3">
    <source>
        <dbReference type="Proteomes" id="UP000265354"/>
    </source>
</evidence>
<gene>
    <name evidence="2" type="ORF">SSP531S_01960</name>
</gene>
<dbReference type="Proteomes" id="UP000265354">
    <property type="component" value="Unassembled WGS sequence"/>
</dbReference>
<dbReference type="AlphaFoldDB" id="A0A388SRQ3"/>
<name>A0A388SRQ3_9ACTN</name>
<reference evidence="2 3" key="1">
    <citation type="submission" date="2018-07" db="EMBL/GenBank/DDBJ databases">
        <title>Whole Genome Shotgun Sequence of Streptomyces spongiicola strain 531S.</title>
        <authorList>
            <person name="Dohra H."/>
            <person name="Kodani S."/>
        </authorList>
    </citation>
    <scope>NUCLEOTIDE SEQUENCE [LARGE SCALE GENOMIC DNA]</scope>
    <source>
        <strain evidence="2 3">531S</strain>
    </source>
</reference>
<protein>
    <submittedName>
        <fullName evidence="2">Uncharacterized protein</fullName>
    </submittedName>
</protein>
<comment type="caution">
    <text evidence="2">The sequence shown here is derived from an EMBL/GenBank/DDBJ whole genome shotgun (WGS) entry which is preliminary data.</text>
</comment>